<reference evidence="2" key="1">
    <citation type="submission" date="2020-04" db="EMBL/GenBank/DDBJ databases">
        <authorList>
            <person name="Alioto T."/>
            <person name="Alioto T."/>
            <person name="Gomez Garrido J."/>
        </authorList>
    </citation>
    <scope>NUCLEOTIDE SEQUENCE</scope>
    <source>
        <strain evidence="2">A484AB</strain>
    </source>
</reference>
<dbReference type="GO" id="GO:0005737">
    <property type="term" value="C:cytoplasm"/>
    <property type="evidence" value="ECO:0007669"/>
    <property type="project" value="TreeGrafter"/>
</dbReference>
<evidence type="ECO:0000313" key="2">
    <source>
        <dbReference type="EMBL" id="CAB4040522.1"/>
    </source>
</evidence>
<evidence type="ECO:0000313" key="3">
    <source>
        <dbReference type="Proteomes" id="UP001152795"/>
    </source>
</evidence>
<dbReference type="GO" id="GO:0043138">
    <property type="term" value="F:3'-5' DNA helicase activity"/>
    <property type="evidence" value="ECO:0007669"/>
    <property type="project" value="TreeGrafter"/>
</dbReference>
<dbReference type="PANTHER" id="PTHR13710:SF147">
    <property type="entry name" value="DNA HELICASE"/>
    <property type="match status" value="1"/>
</dbReference>
<comment type="similarity">
    <text evidence="1">Belongs to the helicase family. RecQ subfamily.</text>
</comment>
<comment type="caution">
    <text evidence="2">The sequence shown here is derived from an EMBL/GenBank/DDBJ whole genome shotgun (WGS) entry which is preliminary data.</text>
</comment>
<dbReference type="OrthoDB" id="10068013at2759"/>
<dbReference type="PANTHER" id="PTHR13710">
    <property type="entry name" value="DNA HELICASE RECQ FAMILY MEMBER"/>
    <property type="match status" value="1"/>
</dbReference>
<dbReference type="GO" id="GO:0009378">
    <property type="term" value="F:four-way junction helicase activity"/>
    <property type="evidence" value="ECO:0007669"/>
    <property type="project" value="TreeGrafter"/>
</dbReference>
<dbReference type="Pfam" id="PF00270">
    <property type="entry name" value="DEAD"/>
    <property type="match status" value="1"/>
</dbReference>
<keyword evidence="2" id="KW-0547">Nucleotide-binding</keyword>
<dbReference type="GO" id="GO:0000724">
    <property type="term" value="P:double-strand break repair via homologous recombination"/>
    <property type="evidence" value="ECO:0007669"/>
    <property type="project" value="TreeGrafter"/>
</dbReference>
<dbReference type="InterPro" id="IPR027417">
    <property type="entry name" value="P-loop_NTPase"/>
</dbReference>
<dbReference type="Proteomes" id="UP001152795">
    <property type="component" value="Unassembled WGS sequence"/>
</dbReference>
<dbReference type="GO" id="GO:0005694">
    <property type="term" value="C:chromosome"/>
    <property type="evidence" value="ECO:0007669"/>
    <property type="project" value="TreeGrafter"/>
</dbReference>
<accession>A0A7D9K2M4</accession>
<dbReference type="Gene3D" id="3.40.50.300">
    <property type="entry name" value="P-loop containing nucleotide triphosphate hydrolases"/>
    <property type="match status" value="1"/>
</dbReference>
<dbReference type="InterPro" id="IPR014001">
    <property type="entry name" value="Helicase_ATP-bd"/>
</dbReference>
<dbReference type="GO" id="GO:0003676">
    <property type="term" value="F:nucleic acid binding"/>
    <property type="evidence" value="ECO:0007669"/>
    <property type="project" value="InterPro"/>
</dbReference>
<protein>
    <submittedName>
        <fullName evidence="2">ATP-dependent DNA helicase, family</fullName>
    </submittedName>
</protein>
<evidence type="ECO:0000256" key="1">
    <source>
        <dbReference type="ARBA" id="ARBA00005446"/>
    </source>
</evidence>
<name>A0A7D9K2M4_PARCT</name>
<dbReference type="PROSITE" id="PS51192">
    <property type="entry name" value="HELICASE_ATP_BIND_1"/>
    <property type="match status" value="1"/>
</dbReference>
<dbReference type="InterPro" id="IPR011545">
    <property type="entry name" value="DEAD/DEAH_box_helicase_dom"/>
</dbReference>
<gene>
    <name evidence="2" type="ORF">PACLA_8A052622</name>
</gene>
<dbReference type="SUPFAM" id="SSF52540">
    <property type="entry name" value="P-loop containing nucleoside triphosphate hydrolases"/>
    <property type="match status" value="1"/>
</dbReference>
<dbReference type="AlphaFoldDB" id="A0A7D9K2M4"/>
<dbReference type="GO" id="GO:0005524">
    <property type="term" value="F:ATP binding"/>
    <property type="evidence" value="ECO:0007669"/>
    <property type="project" value="InterPro"/>
</dbReference>
<keyword evidence="2" id="KW-0347">Helicase</keyword>
<keyword evidence="2" id="KW-0378">Hydrolase</keyword>
<keyword evidence="2" id="KW-0067">ATP-binding</keyword>
<dbReference type="EMBL" id="CACRXK020026916">
    <property type="protein sequence ID" value="CAB4040522.1"/>
    <property type="molecule type" value="Genomic_DNA"/>
</dbReference>
<keyword evidence="3" id="KW-1185">Reference proteome</keyword>
<proteinExistence type="inferred from homology"/>
<sequence length="230" mass="26107">MSNTTIQLFGRGIDTIVVQATGSGKSLCFQLPSLFDRQKFVVVVTPTISLINSQIEELKKLNIDAIALGRSAGQDAQRNDDRLFYNNGTSPLPSLVFMSPEHFVNRVCYSLGENKESIKLLVLDEMHKMFDRNSNFRLCYDFFKGIKERFPCVPVMALIATLSKGQLQSLCVDYLQNPVLIKSLINRSNIKLNIKSYVHTKKSKSSADGKLKFEGRNLVCMCNRYKEHNW</sequence>
<dbReference type="GO" id="GO:0005634">
    <property type="term" value="C:nucleus"/>
    <property type="evidence" value="ECO:0007669"/>
    <property type="project" value="TreeGrafter"/>
</dbReference>
<dbReference type="SMART" id="SM00487">
    <property type="entry name" value="DEXDc"/>
    <property type="match status" value="1"/>
</dbReference>
<organism evidence="2 3">
    <name type="scientific">Paramuricea clavata</name>
    <name type="common">Red gorgonian</name>
    <name type="synonym">Violescent sea-whip</name>
    <dbReference type="NCBI Taxonomy" id="317549"/>
    <lineage>
        <taxon>Eukaryota</taxon>
        <taxon>Metazoa</taxon>
        <taxon>Cnidaria</taxon>
        <taxon>Anthozoa</taxon>
        <taxon>Octocorallia</taxon>
        <taxon>Malacalcyonacea</taxon>
        <taxon>Plexauridae</taxon>
        <taxon>Paramuricea</taxon>
    </lineage>
</organism>